<feature type="compositionally biased region" description="Polar residues" evidence="2">
    <location>
        <begin position="215"/>
        <end position="226"/>
    </location>
</feature>
<dbReference type="VEuPathDB" id="FungiDB:AJ78_00514"/>
<feature type="compositionally biased region" description="Polar residues" evidence="2">
    <location>
        <begin position="184"/>
        <end position="207"/>
    </location>
</feature>
<evidence type="ECO:0000313" key="4">
    <source>
        <dbReference type="Proteomes" id="UP000182235"/>
    </source>
</evidence>
<protein>
    <submittedName>
        <fullName evidence="3">Uncharacterized protein</fullName>
    </submittedName>
</protein>
<dbReference type="PANTHER" id="PTHR45615">
    <property type="entry name" value="MYOSIN HEAVY CHAIN, NON-MUSCLE"/>
    <property type="match status" value="1"/>
</dbReference>
<keyword evidence="1" id="KW-0175">Coiled coil</keyword>
<dbReference type="STRING" id="1447872.A0A1J9QTL7"/>
<feature type="region of interest" description="Disordered" evidence="2">
    <location>
        <begin position="1"/>
        <end position="28"/>
    </location>
</feature>
<feature type="region of interest" description="Disordered" evidence="2">
    <location>
        <begin position="1239"/>
        <end position="1418"/>
    </location>
</feature>
<proteinExistence type="predicted"/>
<accession>A0A1J9QTL7</accession>
<feature type="compositionally biased region" description="Polar residues" evidence="2">
    <location>
        <begin position="1366"/>
        <end position="1391"/>
    </location>
</feature>
<gene>
    <name evidence="3" type="ORF">AJ78_00514</name>
</gene>
<evidence type="ECO:0000256" key="2">
    <source>
        <dbReference type="SAM" id="MobiDB-lite"/>
    </source>
</evidence>
<comment type="caution">
    <text evidence="3">The sequence shown here is derived from an EMBL/GenBank/DDBJ whole genome shotgun (WGS) entry which is preliminary data.</text>
</comment>
<sequence>MAFNPQAPSTEGHTMEGEVPPVNLLNDEAGLSPMSKKILDKCAIPVTPGTKDFSITPTLISRPAISDLDTGELNFHFAKPKLPTPNFTSRSKTILDGGIVTPSNKSGVGPNTWETDRPDIKCTDSRSRDYPAHLNGEASKSRKASLTKSPNAKRTARTSCTPKGETSSEETVCILENGYRVDGQSENDTPEQGSYLTDNHNGATGSAPQEDHTRTTPNACTPSPASSHHYIREPNPPPARPLVKDARLRPKLMLNPKITKRPISPRLGSNYAAARQATIGTDPSFAPQLSEQDLFYMLILRLKKRDEMDAETTAMKERMEGEMLKLTRVNDSLRCKLRESEFNCENQQAQLRTRDSLVERWKVKFSKLRAFVTGVGTEFEALRKEGQRLKSAQGSLFQEKEQIHETLKQMSNSTDQLKTRWSQHRANISEARQELNSLERSLIMATTKVTDTEKLISVERNRAATMENYIKNYSERHHRQVADIQQKQSQTVTTIDAIHKHLEGSWNFSQSSFKDEMESGFSSCVSLLKLLSQRQTVNPQDLDKVDRAIRDLSSKFNSSIEASTKTMETALDLHTSYEQRVSTQLTDLETAVNSSRAVVGQLAEARELYGRLQEKLNAAEKNLAEVSADRDRLRSQEAGLQRHIGDLKIEISSLQRDEIEDTQFKDADISSELRIQLEATSAALARVTDEFKTKESEIQERELKLAEAIEKLGAAECKITELQSEKLKCQEKALETEHRVREELARANLAAKDQHRAWFEQERHKLTREKLLAEKNLQKAVEELDSVKCSLQGMEKCNHDLITKMNQRQAEIDNLKSTALNRNSDISKEVDEVKALHATTLKELQSAQGQLEAVAKEREELKQQLSELRINLAILQEQEPLQETLEVLRSEIVEKDIDLLSLKKELHKSEESIKRIPKLEQELAAKSTEIANLQEKLDSTLASGQLIEESITEKGEERVTVKQKEEVSRKFPIEISTLPQDVEQMDNELAELKSRVQEANCICENAENILKQLGFIGTGESLRDCSGVLQSRLEIMVADPEETLVKEHTELRTPMGVRASSKRQRTSRKSTKSSTHAECVRAASSTRERQTTELVYRTQSTREIISPTLKTPSSRRININKIQVPTTSRSFIRPFSQLQNDATPVVYRKEPTSPISEIADLNALFPTTPMHGNHLSANQALTALEQNHPQIGEALLLTHECDFGKERNDMSISNAVNEAMCASRRVRESRLPEETICPTVSLESNGPRGAMGSELSPETNARNRCSDATKDGIKNKPCSPFRTSVSTPETKEMSKDEMHTMQGKKAVKKSPEKLPRKGILKDTTKSGLPTVENAVQTPPHENNGDSQTGANPKISFRRPSGRSKYFNPTVSPAASSTSRVGRYGSTANKPSTPTGRTRDRPRRRPRGSANTPISPYSGILISAGDLYHSRFSQKPPV</sequence>
<name>A0A1J9QTL7_9EURO</name>
<dbReference type="OrthoDB" id="4201669at2759"/>
<feature type="region of interest" description="Disordered" evidence="2">
    <location>
        <begin position="1055"/>
        <end position="1076"/>
    </location>
</feature>
<feature type="coiled-coil region" evidence="1">
    <location>
        <begin position="421"/>
        <end position="448"/>
    </location>
</feature>
<reference evidence="3 4" key="1">
    <citation type="submission" date="2015-07" db="EMBL/GenBank/DDBJ databases">
        <title>Emmonsia species relationships and genome sequence.</title>
        <authorList>
            <consortium name="The Broad Institute Genomics Platform"/>
            <person name="Cuomo C.A."/>
            <person name="Munoz J.F."/>
            <person name="Imamovic A."/>
            <person name="Priest M.E."/>
            <person name="Young S."/>
            <person name="Clay O.K."/>
            <person name="McEwen J.G."/>
        </authorList>
    </citation>
    <scope>NUCLEOTIDE SEQUENCE [LARGE SCALE GENOMIC DNA]</scope>
    <source>
        <strain evidence="3 4">UAMH 9510</strain>
    </source>
</reference>
<keyword evidence="4" id="KW-1185">Reference proteome</keyword>
<feature type="coiled-coil region" evidence="1">
    <location>
        <begin position="602"/>
        <end position="636"/>
    </location>
</feature>
<feature type="coiled-coil region" evidence="1">
    <location>
        <begin position="982"/>
        <end position="1009"/>
    </location>
</feature>
<evidence type="ECO:0000256" key="1">
    <source>
        <dbReference type="SAM" id="Coils"/>
    </source>
</evidence>
<feature type="compositionally biased region" description="Polar residues" evidence="2">
    <location>
        <begin position="1"/>
        <end position="12"/>
    </location>
</feature>
<dbReference type="EMBL" id="LGRN01000008">
    <property type="protein sequence ID" value="OJD19543.1"/>
    <property type="molecule type" value="Genomic_DNA"/>
</dbReference>
<feature type="compositionally biased region" description="Basic and acidic residues" evidence="2">
    <location>
        <begin position="1264"/>
        <end position="1274"/>
    </location>
</feature>
<feature type="region of interest" description="Disordered" evidence="2">
    <location>
        <begin position="98"/>
        <end position="245"/>
    </location>
</feature>
<feature type="compositionally biased region" description="Basic and acidic residues" evidence="2">
    <location>
        <begin position="1289"/>
        <end position="1299"/>
    </location>
</feature>
<feature type="coiled-coil region" evidence="1">
    <location>
        <begin position="844"/>
        <end position="878"/>
    </location>
</feature>
<feature type="compositionally biased region" description="Polar residues" evidence="2">
    <location>
        <begin position="144"/>
        <end position="165"/>
    </location>
</feature>
<evidence type="ECO:0000313" key="3">
    <source>
        <dbReference type="EMBL" id="OJD19543.1"/>
    </source>
</evidence>
<feature type="compositionally biased region" description="Basic residues" evidence="2">
    <location>
        <begin position="1060"/>
        <end position="1071"/>
    </location>
</feature>
<feature type="compositionally biased region" description="Basic and acidic residues" evidence="2">
    <location>
        <begin position="1309"/>
        <end position="1324"/>
    </location>
</feature>
<dbReference type="Proteomes" id="UP000182235">
    <property type="component" value="Unassembled WGS sequence"/>
</dbReference>
<feature type="coiled-coil region" evidence="1">
    <location>
        <begin position="691"/>
        <end position="732"/>
    </location>
</feature>
<organism evidence="3 4">
    <name type="scientific">Emergomyces pasteurianus Ep9510</name>
    <dbReference type="NCBI Taxonomy" id="1447872"/>
    <lineage>
        <taxon>Eukaryota</taxon>
        <taxon>Fungi</taxon>
        <taxon>Dikarya</taxon>
        <taxon>Ascomycota</taxon>
        <taxon>Pezizomycotina</taxon>
        <taxon>Eurotiomycetes</taxon>
        <taxon>Eurotiomycetidae</taxon>
        <taxon>Onygenales</taxon>
        <taxon>Ajellomycetaceae</taxon>
        <taxon>Emergomyces</taxon>
    </lineage>
</organism>
<feature type="compositionally biased region" description="Polar residues" evidence="2">
    <location>
        <begin position="1333"/>
        <end position="1350"/>
    </location>
</feature>
<dbReference type="PANTHER" id="PTHR45615:SF80">
    <property type="entry name" value="GRIP DOMAIN-CONTAINING PROTEIN"/>
    <property type="match status" value="1"/>
</dbReference>
<feature type="compositionally biased region" description="Basic and acidic residues" evidence="2">
    <location>
        <begin position="114"/>
        <end position="131"/>
    </location>
</feature>